<organism evidence="14 15">
    <name type="scientific">Candidatus Erwinia haradaeae</name>
    <dbReference type="NCBI Taxonomy" id="1922217"/>
    <lineage>
        <taxon>Bacteria</taxon>
        <taxon>Pseudomonadati</taxon>
        <taxon>Pseudomonadota</taxon>
        <taxon>Gammaproteobacteria</taxon>
        <taxon>Enterobacterales</taxon>
        <taxon>Erwiniaceae</taxon>
        <taxon>Erwinia</taxon>
    </lineage>
</organism>
<dbReference type="GO" id="GO:0005886">
    <property type="term" value="C:plasma membrane"/>
    <property type="evidence" value="ECO:0007669"/>
    <property type="project" value="UniProtKB-SubCell"/>
</dbReference>
<dbReference type="AlphaFoldDB" id="A0A451DC12"/>
<dbReference type="FunFam" id="1.10.287.3510:FF:000001">
    <property type="entry name" value="NADH-quinone oxidoreductase subunit K"/>
    <property type="match status" value="1"/>
</dbReference>
<sequence length="100" mass="11001">MIPLKHGLIVATALFCLGLTGLIMRRNLLFMLISLEIMFNAAALAMVVAGSYWGQADGQVMFVFAMSISAVETSIGLVLLLHLYRRTKNLNIDILSEMRG</sequence>
<comment type="subunit">
    <text evidence="13">NDH-1 is composed of 13 different subunits. Subunits NuoA, H, J, K, L, M, N constitute the membrane sector of the complex.</text>
</comment>
<evidence type="ECO:0000256" key="5">
    <source>
        <dbReference type="ARBA" id="ARBA00022475"/>
    </source>
</evidence>
<evidence type="ECO:0000256" key="6">
    <source>
        <dbReference type="ARBA" id="ARBA00022692"/>
    </source>
</evidence>
<keyword evidence="14" id="KW-0560">Oxidoreductase</keyword>
<dbReference type="NCBIfam" id="NF004319">
    <property type="entry name" value="PRK05715.1-1"/>
    <property type="match status" value="1"/>
</dbReference>
<evidence type="ECO:0000256" key="3">
    <source>
        <dbReference type="ARBA" id="ARBA00010519"/>
    </source>
</evidence>
<feature type="transmembrane region" description="Helical" evidence="13">
    <location>
        <begin position="6"/>
        <end position="23"/>
    </location>
</feature>
<reference evidence="14 15" key="1">
    <citation type="submission" date="2019-02" db="EMBL/GenBank/DDBJ databases">
        <authorList>
            <person name="Manzano-Marin A."/>
            <person name="Manzano-Marin A."/>
        </authorList>
    </citation>
    <scope>NUCLEOTIDE SEQUENCE [LARGE SCALE GENOMIC DNA]</scope>
    <source>
        <strain evidence="14 15">ErCilaricifoliae</strain>
    </source>
</reference>
<evidence type="ECO:0000256" key="12">
    <source>
        <dbReference type="ARBA" id="ARBA00023136"/>
    </source>
</evidence>
<evidence type="ECO:0000256" key="4">
    <source>
        <dbReference type="ARBA" id="ARBA00022448"/>
    </source>
</evidence>
<keyword evidence="8 13" id="KW-1278">Translocase</keyword>
<gene>
    <name evidence="13 14" type="primary">nuoK</name>
    <name evidence="14" type="ORF">ERCILAFE3058_067</name>
</gene>
<dbReference type="Proteomes" id="UP000294418">
    <property type="component" value="Chromosome"/>
</dbReference>
<proteinExistence type="inferred from homology"/>
<keyword evidence="7 13" id="KW-0874">Quinone</keyword>
<dbReference type="InterPro" id="IPR001133">
    <property type="entry name" value="NADH_UbQ_OxRdtase_chain4L/K"/>
</dbReference>
<keyword evidence="4 13" id="KW-0813">Transport</keyword>
<dbReference type="EC" id="7.1.1.-" evidence="13"/>
<evidence type="ECO:0000256" key="1">
    <source>
        <dbReference type="ARBA" id="ARBA00002378"/>
    </source>
</evidence>
<dbReference type="EMBL" id="LR217720">
    <property type="protein sequence ID" value="VFP83955.1"/>
    <property type="molecule type" value="Genomic_DNA"/>
</dbReference>
<keyword evidence="5 13" id="KW-1003">Cell membrane</keyword>
<evidence type="ECO:0000256" key="13">
    <source>
        <dbReference type="HAMAP-Rule" id="MF_01456"/>
    </source>
</evidence>
<keyword evidence="9 13" id="KW-1133">Transmembrane helix</keyword>
<dbReference type="GO" id="GO:0048038">
    <property type="term" value="F:quinone binding"/>
    <property type="evidence" value="ECO:0007669"/>
    <property type="project" value="UniProtKB-KW"/>
</dbReference>
<evidence type="ECO:0000256" key="8">
    <source>
        <dbReference type="ARBA" id="ARBA00022967"/>
    </source>
</evidence>
<keyword evidence="6 13" id="KW-0812">Transmembrane</keyword>
<keyword evidence="11 13" id="KW-0830">Ubiquinone</keyword>
<dbReference type="OrthoDB" id="9801357at2"/>
<evidence type="ECO:0000313" key="15">
    <source>
        <dbReference type="Proteomes" id="UP000294418"/>
    </source>
</evidence>
<dbReference type="NCBIfam" id="NF004320">
    <property type="entry name" value="PRK05715.1-2"/>
    <property type="match status" value="1"/>
</dbReference>
<dbReference type="PANTHER" id="PTHR11434">
    <property type="entry name" value="NADH-UBIQUINONE OXIDOREDUCTASE SUBUNIT ND4L"/>
    <property type="match status" value="1"/>
</dbReference>
<keyword evidence="12 13" id="KW-0472">Membrane</keyword>
<evidence type="ECO:0000256" key="2">
    <source>
        <dbReference type="ARBA" id="ARBA00004141"/>
    </source>
</evidence>
<dbReference type="GO" id="GO:0030964">
    <property type="term" value="C:NADH dehydrogenase complex"/>
    <property type="evidence" value="ECO:0007669"/>
    <property type="project" value="TreeGrafter"/>
</dbReference>
<comment type="catalytic activity">
    <reaction evidence="13">
        <text>a quinone + NADH + 5 H(+)(in) = a quinol + NAD(+) + 4 H(+)(out)</text>
        <dbReference type="Rhea" id="RHEA:57888"/>
        <dbReference type="ChEBI" id="CHEBI:15378"/>
        <dbReference type="ChEBI" id="CHEBI:24646"/>
        <dbReference type="ChEBI" id="CHEBI:57540"/>
        <dbReference type="ChEBI" id="CHEBI:57945"/>
        <dbReference type="ChEBI" id="CHEBI:132124"/>
    </reaction>
</comment>
<name>A0A451DC12_9GAMM</name>
<dbReference type="Pfam" id="PF00420">
    <property type="entry name" value="Oxidored_q2"/>
    <property type="match status" value="1"/>
</dbReference>
<dbReference type="InterPro" id="IPR039428">
    <property type="entry name" value="NUOK/Mnh_C1-like"/>
</dbReference>
<dbReference type="RefSeq" id="WP_157989521.1">
    <property type="nucleotide sequence ID" value="NZ_LR217720.1"/>
</dbReference>
<comment type="similarity">
    <text evidence="3 13">Belongs to the complex I subunit 4L family.</text>
</comment>
<dbReference type="GO" id="GO:0042773">
    <property type="term" value="P:ATP synthesis coupled electron transport"/>
    <property type="evidence" value="ECO:0007669"/>
    <property type="project" value="InterPro"/>
</dbReference>
<dbReference type="GO" id="GO:0050136">
    <property type="term" value="F:NADH dehydrogenase (quinone) (non-electrogenic) activity"/>
    <property type="evidence" value="ECO:0007669"/>
    <property type="project" value="UniProtKB-UniRule"/>
</dbReference>
<evidence type="ECO:0000256" key="9">
    <source>
        <dbReference type="ARBA" id="ARBA00022989"/>
    </source>
</evidence>
<protein>
    <recommendedName>
        <fullName evidence="13">NADH-quinone oxidoreductase subunit K</fullName>
        <ecNumber evidence="13">7.1.1.-</ecNumber>
    </recommendedName>
    <alternativeName>
        <fullName evidence="13">NADH dehydrogenase I subunit K</fullName>
    </alternativeName>
    <alternativeName>
        <fullName evidence="13">NDH-1 subunit K</fullName>
    </alternativeName>
</protein>
<evidence type="ECO:0000256" key="10">
    <source>
        <dbReference type="ARBA" id="ARBA00023027"/>
    </source>
</evidence>
<comment type="subcellular location">
    <subcellularLocation>
        <location evidence="13">Cell membrane</location>
        <topology evidence="13">Multi-pass membrane protein</topology>
    </subcellularLocation>
    <subcellularLocation>
        <location evidence="2">Membrane</location>
        <topology evidence="2">Multi-pass membrane protein</topology>
    </subcellularLocation>
</comment>
<feature type="transmembrane region" description="Helical" evidence="13">
    <location>
        <begin position="60"/>
        <end position="84"/>
    </location>
</feature>
<evidence type="ECO:0000256" key="11">
    <source>
        <dbReference type="ARBA" id="ARBA00023075"/>
    </source>
</evidence>
<evidence type="ECO:0000256" key="7">
    <source>
        <dbReference type="ARBA" id="ARBA00022719"/>
    </source>
</evidence>
<feature type="transmembrane region" description="Helical" evidence="13">
    <location>
        <begin position="30"/>
        <end position="54"/>
    </location>
</feature>
<accession>A0A451DC12</accession>
<evidence type="ECO:0000313" key="14">
    <source>
        <dbReference type="EMBL" id="VFP83955.1"/>
    </source>
</evidence>
<dbReference type="PANTHER" id="PTHR11434:SF16">
    <property type="entry name" value="NADH-UBIQUINONE OXIDOREDUCTASE CHAIN 4L"/>
    <property type="match status" value="1"/>
</dbReference>
<keyword evidence="10 13" id="KW-0520">NAD</keyword>
<dbReference type="Gene3D" id="1.10.287.3510">
    <property type="match status" value="1"/>
</dbReference>
<dbReference type="HAMAP" id="MF_01456">
    <property type="entry name" value="NDH1_NuoK"/>
    <property type="match status" value="1"/>
</dbReference>
<comment type="function">
    <text evidence="1 13">NDH-1 shuttles electrons from NADH, via FMN and iron-sulfur (Fe-S) centers, to quinones in the respiratory chain. The immediate electron acceptor for the enzyme in this species is believed to be ubiquinone. Couples the redox reaction to proton translocation (for every two electrons transferred, four hydrogen ions are translocated across the cytoplasmic membrane), and thus conserves the redox energy in a proton gradient.</text>
</comment>